<protein>
    <submittedName>
        <fullName evidence="1">Uncharacterized protein</fullName>
    </submittedName>
</protein>
<dbReference type="Proteomes" id="UP001167796">
    <property type="component" value="Unassembled WGS sequence"/>
</dbReference>
<organism evidence="1 2">
    <name type="scientific">Hymenobacter mellowenesis</name>
    <dbReference type="NCBI Taxonomy" id="3063995"/>
    <lineage>
        <taxon>Bacteria</taxon>
        <taxon>Pseudomonadati</taxon>
        <taxon>Bacteroidota</taxon>
        <taxon>Cytophagia</taxon>
        <taxon>Cytophagales</taxon>
        <taxon>Hymenobacteraceae</taxon>
        <taxon>Hymenobacter</taxon>
    </lineage>
</organism>
<keyword evidence="2" id="KW-1185">Reference proteome</keyword>
<evidence type="ECO:0000313" key="2">
    <source>
        <dbReference type="Proteomes" id="UP001167796"/>
    </source>
</evidence>
<accession>A0ABT9A8V5</accession>
<dbReference type="EMBL" id="JAUQSX010000003">
    <property type="protein sequence ID" value="MDO7846271.1"/>
    <property type="molecule type" value="Genomic_DNA"/>
</dbReference>
<evidence type="ECO:0000313" key="1">
    <source>
        <dbReference type="EMBL" id="MDO7846271.1"/>
    </source>
</evidence>
<name>A0ABT9A8V5_9BACT</name>
<gene>
    <name evidence="1" type="ORF">Q5H92_07885</name>
</gene>
<proteinExistence type="predicted"/>
<sequence length="151" mass="16901">MASLIPLHTPSLAAIQQGAWEMATLLVEGADFDTSKAVVVQLTNIDFLNEGYGYDLLSRISAGLAGFKICTKGSKKGEKYATLFFSRVEYIRAIQGLEAEFNPLSFKDLTLLRRVIIDLRHQGKLTPIELTTRAKQMAPFTEFDMTLKKRK</sequence>
<reference evidence="1" key="1">
    <citation type="submission" date="2023-07" db="EMBL/GenBank/DDBJ databases">
        <authorList>
            <person name="Kim M.K."/>
        </authorList>
    </citation>
    <scope>NUCLEOTIDE SEQUENCE</scope>
    <source>
        <strain evidence="1">M29</strain>
    </source>
</reference>
<comment type="caution">
    <text evidence="1">The sequence shown here is derived from an EMBL/GenBank/DDBJ whole genome shotgun (WGS) entry which is preliminary data.</text>
</comment>